<dbReference type="CDD" id="cd02801">
    <property type="entry name" value="DUS_like_FMN"/>
    <property type="match status" value="1"/>
</dbReference>
<dbReference type="GO" id="GO:0008270">
    <property type="term" value="F:zinc ion binding"/>
    <property type="evidence" value="ECO:0007669"/>
    <property type="project" value="UniProtKB-KW"/>
</dbReference>
<comment type="catalytic activity">
    <reaction evidence="16">
        <text>a 5,6-dihydrouridine in mRNA + NADP(+) = a uridine in mRNA + NADPH + H(+)</text>
        <dbReference type="Rhea" id="RHEA:69855"/>
        <dbReference type="Rhea" id="RHEA-COMP:14658"/>
        <dbReference type="Rhea" id="RHEA-COMP:17789"/>
        <dbReference type="ChEBI" id="CHEBI:15378"/>
        <dbReference type="ChEBI" id="CHEBI:57783"/>
        <dbReference type="ChEBI" id="CHEBI:58349"/>
        <dbReference type="ChEBI" id="CHEBI:65315"/>
        <dbReference type="ChEBI" id="CHEBI:74443"/>
    </reaction>
    <physiologicalReaction direction="right-to-left" evidence="16">
        <dbReference type="Rhea" id="RHEA:69857"/>
    </physiologicalReaction>
</comment>
<dbReference type="PANTHER" id="PTHR45846:SF1">
    <property type="entry name" value="TRNA-DIHYDROURIDINE(47) SYNTHASE [NAD(P)(+)]-LIKE"/>
    <property type="match status" value="1"/>
</dbReference>
<evidence type="ECO:0000256" key="19">
    <source>
        <dbReference type="RuleBase" id="RU291113"/>
    </source>
</evidence>
<keyword evidence="5 19" id="KW-0819">tRNA processing</keyword>
<evidence type="ECO:0000256" key="9">
    <source>
        <dbReference type="ARBA" id="ARBA00022833"/>
    </source>
</evidence>
<dbReference type="OrthoDB" id="259935at2759"/>
<evidence type="ECO:0000256" key="15">
    <source>
        <dbReference type="ARBA" id="ARBA00048342"/>
    </source>
</evidence>
<dbReference type="EC" id="1.3.1.-" evidence="19"/>
<keyword evidence="3 19" id="KW-0288">FMN</keyword>
<dbReference type="FunCoup" id="A0A067RFA2">
    <property type="interactions" value="1165"/>
</dbReference>
<organism evidence="22 23">
    <name type="scientific">Zootermopsis nevadensis</name>
    <name type="common">Dampwood termite</name>
    <dbReference type="NCBI Taxonomy" id="136037"/>
    <lineage>
        <taxon>Eukaryota</taxon>
        <taxon>Metazoa</taxon>
        <taxon>Ecdysozoa</taxon>
        <taxon>Arthropoda</taxon>
        <taxon>Hexapoda</taxon>
        <taxon>Insecta</taxon>
        <taxon>Pterygota</taxon>
        <taxon>Neoptera</taxon>
        <taxon>Polyneoptera</taxon>
        <taxon>Dictyoptera</taxon>
        <taxon>Blattodea</taxon>
        <taxon>Blattoidea</taxon>
        <taxon>Termitoidae</taxon>
        <taxon>Termopsidae</taxon>
        <taxon>Zootermopsis</taxon>
    </lineage>
</organism>
<feature type="compositionally biased region" description="Basic and acidic residues" evidence="20">
    <location>
        <begin position="42"/>
        <end position="62"/>
    </location>
</feature>
<keyword evidence="7" id="KW-0677">Repeat</keyword>
<feature type="domain" description="C3H1-type" evidence="21">
    <location>
        <begin position="136"/>
        <end position="166"/>
    </location>
</feature>
<evidence type="ECO:0000256" key="5">
    <source>
        <dbReference type="ARBA" id="ARBA00022694"/>
    </source>
</evidence>
<dbReference type="Pfam" id="PF25585">
    <property type="entry name" value="zf-CCCH_DUS3L"/>
    <property type="match status" value="1"/>
</dbReference>
<dbReference type="eggNOG" id="KOG2333">
    <property type="taxonomic scope" value="Eukaryota"/>
</dbReference>
<comment type="similarity">
    <text evidence="19">Belongs to the dus family. Dus3 subfamily.</text>
</comment>
<evidence type="ECO:0000256" key="10">
    <source>
        <dbReference type="ARBA" id="ARBA00022857"/>
    </source>
</evidence>
<comment type="cofactor">
    <cofactor evidence="1 19">
        <name>FMN</name>
        <dbReference type="ChEBI" id="CHEBI:58210"/>
    </cofactor>
</comment>
<reference evidence="22 23" key="1">
    <citation type="journal article" date="2014" name="Nat. Commun.">
        <title>Molecular traces of alternative social organization in a termite genome.</title>
        <authorList>
            <person name="Terrapon N."/>
            <person name="Li C."/>
            <person name="Robertson H.M."/>
            <person name="Ji L."/>
            <person name="Meng X."/>
            <person name="Booth W."/>
            <person name="Chen Z."/>
            <person name="Childers C.P."/>
            <person name="Glastad K.M."/>
            <person name="Gokhale K."/>
            <person name="Gowin J."/>
            <person name="Gronenberg W."/>
            <person name="Hermansen R.A."/>
            <person name="Hu H."/>
            <person name="Hunt B.G."/>
            <person name="Huylmans A.K."/>
            <person name="Khalil S.M."/>
            <person name="Mitchell R.D."/>
            <person name="Munoz-Torres M.C."/>
            <person name="Mustard J.A."/>
            <person name="Pan H."/>
            <person name="Reese J.T."/>
            <person name="Scharf M.E."/>
            <person name="Sun F."/>
            <person name="Vogel H."/>
            <person name="Xiao J."/>
            <person name="Yang W."/>
            <person name="Yang Z."/>
            <person name="Yang Z."/>
            <person name="Zhou J."/>
            <person name="Zhu J."/>
            <person name="Brent C.S."/>
            <person name="Elsik C.G."/>
            <person name="Goodisman M.A."/>
            <person name="Liberles D.A."/>
            <person name="Roe R.M."/>
            <person name="Vargo E.L."/>
            <person name="Vilcinskas A."/>
            <person name="Wang J."/>
            <person name="Bornberg-Bauer E."/>
            <person name="Korb J."/>
            <person name="Zhang G."/>
            <person name="Liebig J."/>
        </authorList>
    </citation>
    <scope>NUCLEOTIDE SEQUENCE [LARGE SCALE GENOMIC DNA]</scope>
    <source>
        <tissue evidence="22">Whole organism</tissue>
    </source>
</reference>
<evidence type="ECO:0000313" key="22">
    <source>
        <dbReference type="EMBL" id="KDR21688.1"/>
    </source>
</evidence>
<comment type="catalytic activity">
    <reaction evidence="15">
        <text>a 5,6-dihydrouridine in mRNA + NAD(+) = a uridine in mRNA + NADH + H(+)</text>
        <dbReference type="Rhea" id="RHEA:69851"/>
        <dbReference type="Rhea" id="RHEA-COMP:14658"/>
        <dbReference type="Rhea" id="RHEA-COMP:17789"/>
        <dbReference type="ChEBI" id="CHEBI:15378"/>
        <dbReference type="ChEBI" id="CHEBI:57540"/>
        <dbReference type="ChEBI" id="CHEBI:57945"/>
        <dbReference type="ChEBI" id="CHEBI:65315"/>
        <dbReference type="ChEBI" id="CHEBI:74443"/>
    </reaction>
    <physiologicalReaction direction="right-to-left" evidence="15">
        <dbReference type="Rhea" id="RHEA:69853"/>
    </physiologicalReaction>
</comment>
<evidence type="ECO:0000256" key="2">
    <source>
        <dbReference type="ARBA" id="ARBA00022630"/>
    </source>
</evidence>
<comment type="catalytic activity">
    <reaction evidence="14">
        <text>5,6-dihydrouridine(47) in tRNA + NAD(+) = uridine(47) in tRNA + NADH + H(+)</text>
        <dbReference type="Rhea" id="RHEA:53364"/>
        <dbReference type="Rhea" id="RHEA-COMP:13539"/>
        <dbReference type="Rhea" id="RHEA-COMP:13540"/>
        <dbReference type="ChEBI" id="CHEBI:15378"/>
        <dbReference type="ChEBI" id="CHEBI:57540"/>
        <dbReference type="ChEBI" id="CHEBI:57945"/>
        <dbReference type="ChEBI" id="CHEBI:65315"/>
        <dbReference type="ChEBI" id="CHEBI:74443"/>
        <dbReference type="EC" id="1.3.1.89"/>
    </reaction>
    <physiologicalReaction direction="right-to-left" evidence="14">
        <dbReference type="Rhea" id="RHEA:53366"/>
    </physiologicalReaction>
</comment>
<dbReference type="PROSITE" id="PS50103">
    <property type="entry name" value="ZF_C3H1"/>
    <property type="match status" value="1"/>
</dbReference>
<sequence>MSVLDKETNSERKNGVAVIKAEFIISDHTRTLSLECISESDKERLAARDGDNGSEYNDKGDESTSQPYKKQKLSNSEKKRLRGQNKARPPPFKHIREMNLCPTLIDISESEELPICGNPKCSFLHDVSAYLAAKSPDLSSMCYVYSTQGRCPRGASCRFGSQHLTPSGRNIINITLHEKFRETKSTFNQLDKSVQFSLRKRHYDFSKSDSVIAKYDRKSKEKVQYRHSKKDLLQNESKGKEQLTKEVSGENNTLRDVNDRADVDFICKVDSENDNGSENCADGDSVTSVGEIKRSGAITDEDVIKVRTEERKRVEWNGKLYLSPLTTVGNLPFRRICKEFGAEITCGEMAMASSLLQGVQQEWALVKRHASEDLFGVQLCGNNPYVMTRCAQMLEEKTQIDFIDVNLGCPIELVYQQGGGSGLLRREKTLESVIRCMSNVINLPLTVKTRTGVYANKNMAHALIPNFQEWGASLVTVHGRSREQRYTKSADWKYIEQCAQLGSPLPVFGNGDILSYEDYEQALVNSPTVAGIMIGRGALIKPWIFTEVKEQRHWDISSSDRLGILKKYVNYGLEHWGSDTKGVENTRRFLLEWLSFLHRYIPVGLLEYPPQKINQRPPYYRGRDELETLMASPSCADWLRISEMLLGPVPENYHFLPKHKANSWK</sequence>
<keyword evidence="12" id="KW-0520">NAD</keyword>
<evidence type="ECO:0000256" key="13">
    <source>
        <dbReference type="ARBA" id="ARBA00045365"/>
    </source>
</evidence>
<evidence type="ECO:0000256" key="17">
    <source>
        <dbReference type="ARBA" id="ARBA00049513"/>
    </source>
</evidence>
<dbReference type="GO" id="GO:0003723">
    <property type="term" value="F:RNA binding"/>
    <property type="evidence" value="ECO:0007669"/>
    <property type="project" value="TreeGrafter"/>
</dbReference>
<evidence type="ECO:0000256" key="11">
    <source>
        <dbReference type="ARBA" id="ARBA00023002"/>
    </source>
</evidence>
<evidence type="ECO:0000256" key="6">
    <source>
        <dbReference type="ARBA" id="ARBA00022723"/>
    </source>
</evidence>
<accession>A0A067RFA2</accession>
<evidence type="ECO:0000256" key="16">
    <source>
        <dbReference type="ARBA" id="ARBA00049447"/>
    </source>
</evidence>
<gene>
    <name evidence="22" type="ORF">L798_03813</name>
</gene>
<dbReference type="GO" id="GO:0102265">
    <property type="term" value="F:tRNA-dihydrouridine47 synthase activity"/>
    <property type="evidence" value="ECO:0007669"/>
    <property type="project" value="UniProtKB-EC"/>
</dbReference>
<comment type="function">
    <text evidence="13">Catalyzes the synthesis of dihydrouridine, a modified base, in various RNAs, such as tRNAs, mRNAs and some long non-coding RNAs (lncRNAs). Mainly modifies the uridine in position 47 (U47) in the D-loop of most cytoplasmic tRNAs. Also able to mediate the formation of dihydrouridine in some mRNAs, thereby regulating their translation.</text>
</comment>
<evidence type="ECO:0000256" key="3">
    <source>
        <dbReference type="ARBA" id="ARBA00022643"/>
    </source>
</evidence>
<dbReference type="InterPro" id="IPR000571">
    <property type="entry name" value="Znf_CCCH"/>
</dbReference>
<evidence type="ECO:0000256" key="18">
    <source>
        <dbReference type="PROSITE-ProRule" id="PRU00723"/>
    </source>
</evidence>
<evidence type="ECO:0000259" key="21">
    <source>
        <dbReference type="PROSITE" id="PS50103"/>
    </source>
</evidence>
<dbReference type="InterPro" id="IPR013785">
    <property type="entry name" value="Aldolase_TIM"/>
</dbReference>
<evidence type="ECO:0000256" key="7">
    <source>
        <dbReference type="ARBA" id="ARBA00022737"/>
    </source>
</evidence>
<dbReference type="InParanoid" id="A0A067RFA2"/>
<dbReference type="InterPro" id="IPR018517">
    <property type="entry name" value="tRNA_hU_synthase_CS"/>
</dbReference>
<dbReference type="OMA" id="DIGTECY"/>
<dbReference type="Gene3D" id="3.20.20.70">
    <property type="entry name" value="Aldolase class I"/>
    <property type="match status" value="1"/>
</dbReference>
<evidence type="ECO:0000313" key="23">
    <source>
        <dbReference type="Proteomes" id="UP000027135"/>
    </source>
</evidence>
<dbReference type="GO" id="GO:0006397">
    <property type="term" value="P:mRNA processing"/>
    <property type="evidence" value="ECO:0007669"/>
    <property type="project" value="UniProtKB-KW"/>
</dbReference>
<keyword evidence="4" id="KW-0507">mRNA processing</keyword>
<dbReference type="STRING" id="136037.A0A067RFA2"/>
<dbReference type="InterPro" id="IPR035587">
    <property type="entry name" value="DUS-like_FMN-bd"/>
</dbReference>
<dbReference type="FunFam" id="3.20.20.70:FF:000067">
    <property type="entry name" value="tRNA-dihydrouridine(47) synthase [NAD(P)(+)]"/>
    <property type="match status" value="1"/>
</dbReference>
<dbReference type="SUPFAM" id="SSF90229">
    <property type="entry name" value="CCCH zinc finger"/>
    <property type="match status" value="1"/>
</dbReference>
<name>A0A067RFA2_ZOONE</name>
<dbReference type="Proteomes" id="UP000027135">
    <property type="component" value="Unassembled WGS sequence"/>
</dbReference>
<dbReference type="InterPro" id="IPR036855">
    <property type="entry name" value="Znf_CCCH_sf"/>
</dbReference>
<comment type="catalytic activity">
    <reaction evidence="17">
        <text>5,6-dihydrouridine(47) in tRNA + NADP(+) = uridine(47) in tRNA + NADPH + H(+)</text>
        <dbReference type="Rhea" id="RHEA:53360"/>
        <dbReference type="Rhea" id="RHEA-COMP:13539"/>
        <dbReference type="Rhea" id="RHEA-COMP:13540"/>
        <dbReference type="ChEBI" id="CHEBI:15378"/>
        <dbReference type="ChEBI" id="CHEBI:57783"/>
        <dbReference type="ChEBI" id="CHEBI:58349"/>
        <dbReference type="ChEBI" id="CHEBI:65315"/>
        <dbReference type="ChEBI" id="CHEBI:74443"/>
        <dbReference type="EC" id="1.3.1.89"/>
    </reaction>
    <physiologicalReaction direction="right-to-left" evidence="17">
        <dbReference type="Rhea" id="RHEA:53362"/>
    </physiologicalReaction>
</comment>
<proteinExistence type="inferred from homology"/>
<evidence type="ECO:0000256" key="4">
    <source>
        <dbReference type="ARBA" id="ARBA00022664"/>
    </source>
</evidence>
<dbReference type="SUPFAM" id="SSF51395">
    <property type="entry name" value="FMN-linked oxidoreductases"/>
    <property type="match status" value="1"/>
</dbReference>
<keyword evidence="23" id="KW-1185">Reference proteome</keyword>
<keyword evidence="2 19" id="KW-0285">Flavoprotein</keyword>
<dbReference type="GO" id="GO:0106414">
    <property type="term" value="F:mRNA dihydrouridine synthase activity"/>
    <property type="evidence" value="ECO:0007669"/>
    <property type="project" value="RHEA"/>
</dbReference>
<dbReference type="Pfam" id="PF01207">
    <property type="entry name" value="Dus"/>
    <property type="match status" value="1"/>
</dbReference>
<feature type="region of interest" description="Disordered" evidence="20">
    <location>
        <begin position="42"/>
        <end position="93"/>
    </location>
</feature>
<feature type="zinc finger region" description="C3H1-type" evidence="18">
    <location>
        <begin position="136"/>
        <end position="166"/>
    </location>
</feature>
<dbReference type="PROSITE" id="PS01136">
    <property type="entry name" value="UPF0034"/>
    <property type="match status" value="1"/>
</dbReference>
<evidence type="ECO:0000256" key="14">
    <source>
        <dbReference type="ARBA" id="ARBA00048266"/>
    </source>
</evidence>
<protein>
    <recommendedName>
        <fullName evidence="19">tRNA-dihydrouridine(47) synthase [NAD(P)(+)]</fullName>
        <ecNumber evidence="19">1.3.1.-</ecNumber>
    </recommendedName>
    <alternativeName>
        <fullName evidence="19">tRNA-dihydrouridine synthase 3</fullName>
    </alternativeName>
</protein>
<dbReference type="EMBL" id="KK852543">
    <property type="protein sequence ID" value="KDR21688.1"/>
    <property type="molecule type" value="Genomic_DNA"/>
</dbReference>
<keyword evidence="10" id="KW-0521">NADP</keyword>
<keyword evidence="6 18" id="KW-0479">Metal-binding</keyword>
<evidence type="ECO:0000256" key="20">
    <source>
        <dbReference type="SAM" id="MobiDB-lite"/>
    </source>
</evidence>
<evidence type="ECO:0000256" key="12">
    <source>
        <dbReference type="ARBA" id="ARBA00023027"/>
    </source>
</evidence>
<keyword evidence="8 18" id="KW-0863">Zinc-finger</keyword>
<evidence type="ECO:0000256" key="8">
    <source>
        <dbReference type="ARBA" id="ARBA00022771"/>
    </source>
</evidence>
<evidence type="ECO:0000256" key="1">
    <source>
        <dbReference type="ARBA" id="ARBA00001917"/>
    </source>
</evidence>
<dbReference type="AlphaFoldDB" id="A0A067RFA2"/>
<dbReference type="PANTHER" id="PTHR45846">
    <property type="entry name" value="TRNA-DIHYDROURIDINE(47) SYNTHASE [NAD(P)(+)]-LIKE"/>
    <property type="match status" value="1"/>
</dbReference>
<keyword evidence="9 18" id="KW-0862">Zinc</keyword>
<dbReference type="GO" id="GO:0050660">
    <property type="term" value="F:flavin adenine dinucleotide binding"/>
    <property type="evidence" value="ECO:0007669"/>
    <property type="project" value="UniProtKB-UniRule"/>
</dbReference>
<keyword evidence="11 19" id="KW-0560">Oxidoreductase</keyword>